<reference evidence="1 2" key="1">
    <citation type="submission" date="2017-03" db="EMBL/GenBank/DDBJ databases">
        <title>Genome of strain Rhizobium sp. CNPSo 668.</title>
        <authorList>
            <person name="Ribeiro R."/>
        </authorList>
    </citation>
    <scope>NUCLEOTIDE SEQUENCE [LARGE SCALE GENOMIC DNA]</scope>
    <source>
        <strain evidence="1 2">CNPSo 668</strain>
    </source>
</reference>
<organism evidence="1 2">
    <name type="scientific">Rhizobium esperanzae</name>
    <dbReference type="NCBI Taxonomy" id="1967781"/>
    <lineage>
        <taxon>Bacteria</taxon>
        <taxon>Pseudomonadati</taxon>
        <taxon>Pseudomonadota</taxon>
        <taxon>Alphaproteobacteria</taxon>
        <taxon>Hyphomicrobiales</taxon>
        <taxon>Rhizobiaceae</taxon>
        <taxon>Rhizobium/Agrobacterium group</taxon>
        <taxon>Rhizobium</taxon>
    </lineage>
</organism>
<dbReference type="AlphaFoldDB" id="A0A246DZX6"/>
<protein>
    <submittedName>
        <fullName evidence="1">Diaminohydroxyphosphoribosylaminopyrimidine deaminase</fullName>
    </submittedName>
</protein>
<gene>
    <name evidence="1" type="ORF">B5E41_06615</name>
</gene>
<accession>A0A246DZX6</accession>
<comment type="caution">
    <text evidence="1">The sequence shown here is derived from an EMBL/GenBank/DDBJ whole genome shotgun (WGS) entry which is preliminary data.</text>
</comment>
<name>A0A246DZX6_9HYPH</name>
<evidence type="ECO:0000313" key="1">
    <source>
        <dbReference type="EMBL" id="OWO95837.1"/>
    </source>
</evidence>
<proteinExistence type="predicted"/>
<sequence>MYVHLVPPSALPGISPKRGEIGWADPLAPTSIVWGSLIYLPISPLVGEMSGRTEGGDAPDAGALCP</sequence>
<dbReference type="Proteomes" id="UP000197269">
    <property type="component" value="Unassembled WGS sequence"/>
</dbReference>
<evidence type="ECO:0000313" key="2">
    <source>
        <dbReference type="Proteomes" id="UP000197269"/>
    </source>
</evidence>
<dbReference type="EMBL" id="MXPU01000004">
    <property type="protein sequence ID" value="OWO95837.1"/>
    <property type="molecule type" value="Genomic_DNA"/>
</dbReference>